<name>A0AAE1EZ92_PETCI</name>
<gene>
    <name evidence="1" type="ORF">Pcinc_029814</name>
</gene>
<dbReference type="AlphaFoldDB" id="A0AAE1EZ92"/>
<comment type="caution">
    <text evidence="1">The sequence shown here is derived from an EMBL/GenBank/DDBJ whole genome shotgun (WGS) entry which is preliminary data.</text>
</comment>
<protein>
    <recommendedName>
        <fullName evidence="3">Reverse transcriptase</fullName>
    </recommendedName>
</protein>
<dbReference type="Proteomes" id="UP001286313">
    <property type="component" value="Unassembled WGS sequence"/>
</dbReference>
<dbReference type="GO" id="GO:0031012">
    <property type="term" value="C:extracellular matrix"/>
    <property type="evidence" value="ECO:0007669"/>
    <property type="project" value="TreeGrafter"/>
</dbReference>
<organism evidence="1 2">
    <name type="scientific">Petrolisthes cinctipes</name>
    <name type="common">Flat porcelain crab</name>
    <dbReference type="NCBI Taxonomy" id="88211"/>
    <lineage>
        <taxon>Eukaryota</taxon>
        <taxon>Metazoa</taxon>
        <taxon>Ecdysozoa</taxon>
        <taxon>Arthropoda</taxon>
        <taxon>Crustacea</taxon>
        <taxon>Multicrustacea</taxon>
        <taxon>Malacostraca</taxon>
        <taxon>Eumalacostraca</taxon>
        <taxon>Eucarida</taxon>
        <taxon>Decapoda</taxon>
        <taxon>Pleocyemata</taxon>
        <taxon>Anomura</taxon>
        <taxon>Galatheoidea</taxon>
        <taxon>Porcellanidae</taxon>
        <taxon>Petrolisthes</taxon>
    </lineage>
</organism>
<evidence type="ECO:0008006" key="3">
    <source>
        <dbReference type="Google" id="ProtNLM"/>
    </source>
</evidence>
<evidence type="ECO:0000313" key="2">
    <source>
        <dbReference type="Proteomes" id="UP001286313"/>
    </source>
</evidence>
<dbReference type="GO" id="GO:0007508">
    <property type="term" value="P:larval heart development"/>
    <property type="evidence" value="ECO:0007669"/>
    <property type="project" value="TreeGrafter"/>
</dbReference>
<reference evidence="1" key="1">
    <citation type="submission" date="2023-10" db="EMBL/GenBank/DDBJ databases">
        <title>Genome assemblies of two species of porcelain crab, Petrolisthes cinctipes and Petrolisthes manimaculis (Anomura: Porcellanidae).</title>
        <authorList>
            <person name="Angst P."/>
        </authorList>
    </citation>
    <scope>NUCLEOTIDE SEQUENCE</scope>
    <source>
        <strain evidence="1">PB745_01</strain>
        <tissue evidence="1">Gill</tissue>
    </source>
</reference>
<accession>A0AAE1EZ92</accession>
<keyword evidence="2" id="KW-1185">Reference proteome</keyword>
<dbReference type="GO" id="GO:0061343">
    <property type="term" value="P:cell adhesion involved in heart morphogenesis"/>
    <property type="evidence" value="ECO:0007669"/>
    <property type="project" value="TreeGrafter"/>
</dbReference>
<proteinExistence type="predicted"/>
<sequence>MDRETICLRRRKNKLYAKYLKTGDHETYARFAILRNRLRKKTRQIRYDHEENLARNMKKYPKAMWRYVNSRLKTRSGIEDLKREDGSMARTSQEKAEEPTRFISTTFTQENLQLIPDLPVRSQGNLVEDVVFSAEDILKKLKTLNPVKSPGPDGIHPRILVECAKQLCRPLTRLFDLSMDNSTLPSDWKKDNVYAIFKKGDQHAATNYRPVSLTCIMCKMMEGIIRDELMDDI</sequence>
<dbReference type="PANTHER" id="PTHR33395:SF22">
    <property type="entry name" value="REVERSE TRANSCRIPTASE DOMAIN-CONTAINING PROTEIN"/>
    <property type="match status" value="1"/>
</dbReference>
<evidence type="ECO:0000313" key="1">
    <source>
        <dbReference type="EMBL" id="KAK3864509.1"/>
    </source>
</evidence>
<dbReference type="EMBL" id="JAWQEG010003779">
    <property type="protein sequence ID" value="KAK3864509.1"/>
    <property type="molecule type" value="Genomic_DNA"/>
</dbReference>
<dbReference type="PANTHER" id="PTHR33395">
    <property type="entry name" value="TRANSCRIPTASE, PUTATIVE-RELATED-RELATED"/>
    <property type="match status" value="1"/>
</dbReference>